<dbReference type="Gene3D" id="3.60.21.10">
    <property type="match status" value="1"/>
</dbReference>
<dbReference type="GO" id="GO:0008768">
    <property type="term" value="F:UDP-sugar diphosphatase activity"/>
    <property type="evidence" value="ECO:0007669"/>
    <property type="project" value="TreeGrafter"/>
</dbReference>
<dbReference type="InterPro" id="IPR036907">
    <property type="entry name" value="5'-Nucleotdase_C_sf"/>
</dbReference>
<feature type="domain" description="5'-Nucleotidase C-terminal" evidence="4">
    <location>
        <begin position="286"/>
        <end position="426"/>
    </location>
</feature>
<evidence type="ECO:0000313" key="6">
    <source>
        <dbReference type="Proteomes" id="UP000564644"/>
    </source>
</evidence>
<dbReference type="PANTHER" id="PTHR11575:SF23">
    <property type="entry name" value="5-NUCLEOTIDASE FAMILY PROTEIN"/>
    <property type="match status" value="1"/>
</dbReference>
<dbReference type="GO" id="GO:0000166">
    <property type="term" value="F:nucleotide binding"/>
    <property type="evidence" value="ECO:0007669"/>
    <property type="project" value="UniProtKB-KW"/>
</dbReference>
<dbReference type="InterPro" id="IPR004843">
    <property type="entry name" value="Calcineurin-like_PHP"/>
</dbReference>
<evidence type="ECO:0000256" key="1">
    <source>
        <dbReference type="ARBA" id="ARBA00022729"/>
    </source>
</evidence>
<reference evidence="5 6" key="1">
    <citation type="submission" date="2020-08" db="EMBL/GenBank/DDBJ databases">
        <title>Cohnella phylogeny.</title>
        <authorList>
            <person name="Dunlap C."/>
        </authorList>
    </citation>
    <scope>NUCLEOTIDE SEQUENCE [LARGE SCALE GENOMIC DNA]</scope>
    <source>
        <strain evidence="5 6">CBP 2801</strain>
    </source>
</reference>
<keyword evidence="2" id="KW-0378">Hydrolase</keyword>
<keyword evidence="6" id="KW-1185">Reference proteome</keyword>
<dbReference type="GO" id="GO:0009166">
    <property type="term" value="P:nucleotide catabolic process"/>
    <property type="evidence" value="ECO:0007669"/>
    <property type="project" value="InterPro"/>
</dbReference>
<dbReference type="SUPFAM" id="SSF56300">
    <property type="entry name" value="Metallo-dependent phosphatases"/>
    <property type="match status" value="1"/>
</dbReference>
<dbReference type="SUPFAM" id="SSF55816">
    <property type="entry name" value="5'-nucleotidase (syn. UDP-sugar hydrolase), C-terminal domain"/>
    <property type="match status" value="1"/>
</dbReference>
<evidence type="ECO:0000256" key="2">
    <source>
        <dbReference type="RuleBase" id="RU362119"/>
    </source>
</evidence>
<evidence type="ECO:0000259" key="4">
    <source>
        <dbReference type="Pfam" id="PF02872"/>
    </source>
</evidence>
<proteinExistence type="inferred from homology"/>
<keyword evidence="1" id="KW-0732">Signal</keyword>
<organism evidence="5 6">
    <name type="scientific">Cohnella zeiphila</name>
    <dbReference type="NCBI Taxonomy" id="2761120"/>
    <lineage>
        <taxon>Bacteria</taxon>
        <taxon>Bacillati</taxon>
        <taxon>Bacillota</taxon>
        <taxon>Bacilli</taxon>
        <taxon>Bacillales</taxon>
        <taxon>Paenibacillaceae</taxon>
        <taxon>Cohnella</taxon>
    </lineage>
</organism>
<dbReference type="EMBL" id="JACJVO010000027">
    <property type="protein sequence ID" value="MBB6733505.1"/>
    <property type="molecule type" value="Genomic_DNA"/>
</dbReference>
<accession>A0A7X0SP06</accession>
<dbReference type="Pfam" id="PF00149">
    <property type="entry name" value="Metallophos"/>
    <property type="match status" value="1"/>
</dbReference>
<comment type="similarity">
    <text evidence="2">Belongs to the 5'-nucleotidase family.</text>
</comment>
<dbReference type="InterPro" id="IPR029052">
    <property type="entry name" value="Metallo-depent_PP-like"/>
</dbReference>
<dbReference type="PRINTS" id="PR01607">
    <property type="entry name" value="APYRASEFAMLY"/>
</dbReference>
<dbReference type="GO" id="GO:0030288">
    <property type="term" value="C:outer membrane-bounded periplasmic space"/>
    <property type="evidence" value="ECO:0007669"/>
    <property type="project" value="TreeGrafter"/>
</dbReference>
<dbReference type="CDD" id="cd00845">
    <property type="entry name" value="MPP_UshA_N_like"/>
    <property type="match status" value="1"/>
</dbReference>
<dbReference type="InterPro" id="IPR008334">
    <property type="entry name" value="5'-Nucleotdase_C"/>
</dbReference>
<gene>
    <name evidence="5" type="ORF">H7C18_21505</name>
</gene>
<dbReference type="Proteomes" id="UP000564644">
    <property type="component" value="Unassembled WGS sequence"/>
</dbReference>
<evidence type="ECO:0000313" key="5">
    <source>
        <dbReference type="EMBL" id="MBB6733505.1"/>
    </source>
</evidence>
<name>A0A7X0SP06_9BACL</name>
<feature type="domain" description="Calcineurin-like phosphoesterase" evidence="3">
    <location>
        <begin position="10"/>
        <end position="207"/>
    </location>
</feature>
<comment type="caution">
    <text evidence="5">The sequence shown here is derived from an EMBL/GenBank/DDBJ whole genome shotgun (WGS) entry which is preliminary data.</text>
</comment>
<dbReference type="AlphaFoldDB" id="A0A7X0SP06"/>
<dbReference type="PANTHER" id="PTHR11575">
    <property type="entry name" value="5'-NUCLEOTIDASE-RELATED"/>
    <property type="match status" value="1"/>
</dbReference>
<dbReference type="GO" id="GO:0046872">
    <property type="term" value="F:metal ion binding"/>
    <property type="evidence" value="ECO:0007669"/>
    <property type="project" value="InterPro"/>
</dbReference>
<dbReference type="InterPro" id="IPR006146">
    <property type="entry name" value="5'-Nucleotdase_CS"/>
</dbReference>
<dbReference type="PROSITE" id="PS00785">
    <property type="entry name" value="5_NUCLEOTIDASE_1"/>
    <property type="match status" value="1"/>
</dbReference>
<dbReference type="RefSeq" id="WP_185131164.1">
    <property type="nucleotide sequence ID" value="NZ_JACJVO010000027.1"/>
</dbReference>
<dbReference type="GO" id="GO:0008253">
    <property type="term" value="F:5'-nucleotidase activity"/>
    <property type="evidence" value="ECO:0007669"/>
    <property type="project" value="TreeGrafter"/>
</dbReference>
<sequence length="481" mass="52270">MNDKIAETLTLLHTNDIHSHFEEAARIAWYFRQMRKETPADRLLAIECGDFLDRVRIETEGTHGMANRAMLEMLAYDAVTLGNNEGLTFTKEQLDALYEGAPFQVVCANLTDSASGERPCWMKPTTVIEKAGWRIGLIGLTAPFGDFYELLGWTAADPFEEAARLVPALRKEADVVIAISHLGLRSDQRLAEEIEGIDIILGAHTHHLLEVPLRIGRTTVCAAGKFGRHLGLLKLTRRDGGGLSVEGGCLPTDGMAADGAFEVLVAESRERADKAMGGTIAVLEEALETALEIESPLGNLLASGVRHAAGAEIGLVNSGQLLGGLPAGPVTARDIHAICPSPINPCEMRLTGATLKRALEESLLPEFIGLEFQGFGFRGKALGTLCVDGVEWSFDESKPPLERTVDILVNGAPLEESREYRVGTLDMFTFGVGYLGLKEGVVERYLLPEFIRDVLAASLNDPARVADCRRMRRRTANRLGG</sequence>
<keyword evidence="2" id="KW-0547">Nucleotide-binding</keyword>
<dbReference type="InterPro" id="IPR006179">
    <property type="entry name" value="5_nucleotidase/apyrase"/>
</dbReference>
<dbReference type="Pfam" id="PF02872">
    <property type="entry name" value="5_nucleotid_C"/>
    <property type="match status" value="1"/>
</dbReference>
<protein>
    <submittedName>
        <fullName evidence="5">Bifunctional metallophosphatase/5'-nucleotidase</fullName>
    </submittedName>
</protein>
<evidence type="ECO:0000259" key="3">
    <source>
        <dbReference type="Pfam" id="PF00149"/>
    </source>
</evidence>
<dbReference type="Gene3D" id="3.90.780.10">
    <property type="entry name" value="5'-Nucleotidase, C-terminal domain"/>
    <property type="match status" value="1"/>
</dbReference>